<dbReference type="Pfam" id="PF06224">
    <property type="entry name" value="AlkZ-like"/>
    <property type="match status" value="1"/>
</dbReference>
<dbReference type="InterPro" id="IPR009351">
    <property type="entry name" value="AlkZ-like"/>
</dbReference>
<evidence type="ECO:0000313" key="2">
    <source>
        <dbReference type="Proteomes" id="UP000248975"/>
    </source>
</evidence>
<reference evidence="1 2" key="1">
    <citation type="submission" date="2017-08" db="EMBL/GenBank/DDBJ databases">
        <title>Infants hospitalized years apart are colonized by the same room-sourced microbial strains.</title>
        <authorList>
            <person name="Brooks B."/>
            <person name="Olm M.R."/>
            <person name="Firek B.A."/>
            <person name="Baker R."/>
            <person name="Thomas B.C."/>
            <person name="Morowitz M.J."/>
            <person name="Banfield J.F."/>
        </authorList>
    </citation>
    <scope>NUCLEOTIDE SEQUENCE [LARGE SCALE GENOMIC DNA]</scope>
    <source>
        <strain evidence="1">S2_003_000_R2_11</strain>
    </source>
</reference>
<dbReference type="AlphaFoldDB" id="A0A2W5SFW5"/>
<evidence type="ECO:0000313" key="1">
    <source>
        <dbReference type="EMBL" id="PZR00737.1"/>
    </source>
</evidence>
<dbReference type="Proteomes" id="UP000248975">
    <property type="component" value="Unassembled WGS sequence"/>
</dbReference>
<sequence>MNALPILPNPDARRLFLHLHGLGETPAGPGKGDDLASLIDRIGFAQVDSINTVARAHHMILFARRPAYKPKALKLLTERDRRLFEHWTHDASLIPVEHFPHWRHRFTHYAETRGERWRNWLGSDAHESKLDEILNRIAAQGPVSTSDVGEDEARSKGGWWEWHPSKAALEWLWHTGQLSISRRDGFRKVYDLTERVIPATALSREVAREETIGWACNTALDRLGFATHGEIAAYWEAVSPETARDWCRAALAHGEIEEIQIGCADGSLRKVYARPDVIERAKTLPAPPTRLRILSPFDPALRDRNRAERLFGFRYRIEVFVPEALRRYGYYVFPILEGDRIVGRIDMRGREGKLQVRALWPEAGVGFGTLRRAKLDSELARMAVFAGCERVAFDDGWLRETLAP</sequence>
<organism evidence="1 2">
    <name type="scientific">Cereibacter sphaeroides</name>
    <name type="common">Rhodobacter sphaeroides</name>
    <dbReference type="NCBI Taxonomy" id="1063"/>
    <lineage>
        <taxon>Bacteria</taxon>
        <taxon>Pseudomonadati</taxon>
        <taxon>Pseudomonadota</taxon>
        <taxon>Alphaproteobacteria</taxon>
        <taxon>Rhodobacterales</taxon>
        <taxon>Paracoccaceae</taxon>
        <taxon>Cereibacter</taxon>
    </lineage>
</organism>
<dbReference type="PANTHER" id="PTHR30528">
    <property type="entry name" value="CYTOPLASMIC PROTEIN"/>
    <property type="match status" value="1"/>
</dbReference>
<evidence type="ECO:0008006" key="3">
    <source>
        <dbReference type="Google" id="ProtNLM"/>
    </source>
</evidence>
<dbReference type="EMBL" id="QFQS01000001">
    <property type="protein sequence ID" value="PZR00737.1"/>
    <property type="molecule type" value="Genomic_DNA"/>
</dbReference>
<name>A0A2W5SFW5_CERSP</name>
<protein>
    <recommendedName>
        <fullName evidence="3">Winged helix-turn-helix domain-containing protein</fullName>
    </recommendedName>
</protein>
<comment type="caution">
    <text evidence="1">The sequence shown here is derived from an EMBL/GenBank/DDBJ whole genome shotgun (WGS) entry which is preliminary data.</text>
</comment>
<dbReference type="PANTHER" id="PTHR30528:SF0">
    <property type="entry name" value="CYTOPLASMIC PROTEIN"/>
    <property type="match status" value="1"/>
</dbReference>
<proteinExistence type="predicted"/>
<accession>A0A2W5SFW5</accession>
<gene>
    <name evidence="1" type="ORF">DI533_09450</name>
</gene>